<dbReference type="Pfam" id="PF01850">
    <property type="entry name" value="PIN"/>
    <property type="match status" value="1"/>
</dbReference>
<evidence type="ECO:0000256" key="8">
    <source>
        <dbReference type="HAMAP-Rule" id="MF_00265"/>
    </source>
</evidence>
<evidence type="ECO:0000259" key="9">
    <source>
        <dbReference type="Pfam" id="PF01850"/>
    </source>
</evidence>
<dbReference type="GO" id="GO:0090729">
    <property type="term" value="F:toxin activity"/>
    <property type="evidence" value="ECO:0007669"/>
    <property type="project" value="UniProtKB-KW"/>
</dbReference>
<name>A0A6N4UQA2_9MYCO</name>
<dbReference type="RefSeq" id="WP_163663047.1">
    <property type="nucleotide sequence ID" value="NZ_AP022565.1"/>
</dbReference>
<accession>A0A6N4UQA2</accession>
<feature type="binding site" evidence="8">
    <location>
        <position position="10"/>
    </location>
    <ligand>
        <name>Mg(2+)</name>
        <dbReference type="ChEBI" id="CHEBI:18420"/>
    </ligand>
</feature>
<evidence type="ECO:0000256" key="3">
    <source>
        <dbReference type="ARBA" id="ARBA00022722"/>
    </source>
</evidence>
<dbReference type="SUPFAM" id="SSF88723">
    <property type="entry name" value="PIN domain-like"/>
    <property type="match status" value="1"/>
</dbReference>
<comment type="similarity">
    <text evidence="7 8">Belongs to the PINc/VapC protein family.</text>
</comment>
<keyword evidence="11" id="KW-1185">Reference proteome</keyword>
<keyword evidence="4 8" id="KW-0479">Metal-binding</keyword>
<comment type="function">
    <text evidence="8">Toxic component of a toxin-antitoxin (TA) system. An RNase.</text>
</comment>
<evidence type="ECO:0000256" key="7">
    <source>
        <dbReference type="ARBA" id="ARBA00038093"/>
    </source>
</evidence>
<evidence type="ECO:0000313" key="11">
    <source>
        <dbReference type="Proteomes" id="UP000466906"/>
    </source>
</evidence>
<dbReference type="AlphaFoldDB" id="A0A6N4UQA2"/>
<dbReference type="InterPro" id="IPR050556">
    <property type="entry name" value="Type_II_TA_system_RNase"/>
</dbReference>
<dbReference type="GO" id="GO:0000287">
    <property type="term" value="F:magnesium ion binding"/>
    <property type="evidence" value="ECO:0007669"/>
    <property type="project" value="UniProtKB-UniRule"/>
</dbReference>
<sequence>MALTARFLIDTSAAARMAHPEVSERLRPLVEAGLVATCAVLEAEALFSARSADEYAQLRADRRAAYEYLPTDDEHWQSAFDAQFRLAQAGRHRSVGISDLLTSVIASRHRLTVVHYDADFEIAASVLDFDQIWVAAPGRY</sequence>
<keyword evidence="2 8" id="KW-1277">Toxin-antitoxin system</keyword>
<dbReference type="InterPro" id="IPR022907">
    <property type="entry name" value="VapC_family"/>
</dbReference>
<proteinExistence type="inferred from homology"/>
<evidence type="ECO:0000256" key="4">
    <source>
        <dbReference type="ARBA" id="ARBA00022723"/>
    </source>
</evidence>
<gene>
    <name evidence="8" type="primary">vapC</name>
    <name evidence="10" type="ORF">MALV_17440</name>
</gene>
<feature type="binding site" evidence="8">
    <location>
        <position position="99"/>
    </location>
    <ligand>
        <name>Mg(2+)</name>
        <dbReference type="ChEBI" id="CHEBI:18420"/>
    </ligand>
</feature>
<reference evidence="10 11" key="1">
    <citation type="journal article" date="2019" name="Emerg. Microbes Infect.">
        <title>Comprehensive subspecies identification of 175 nontuberculous mycobacteria species based on 7547 genomic profiles.</title>
        <authorList>
            <person name="Matsumoto Y."/>
            <person name="Kinjo T."/>
            <person name="Motooka D."/>
            <person name="Nabeya D."/>
            <person name="Jung N."/>
            <person name="Uechi K."/>
            <person name="Horii T."/>
            <person name="Iida T."/>
            <person name="Fujita J."/>
            <person name="Nakamura S."/>
        </authorList>
    </citation>
    <scope>NUCLEOTIDE SEQUENCE [LARGE SCALE GENOMIC DNA]</scope>
    <source>
        <strain evidence="10 11">JCM 12272</strain>
    </source>
</reference>
<dbReference type="Gene3D" id="3.40.50.1010">
    <property type="entry name" value="5'-nuclease"/>
    <property type="match status" value="1"/>
</dbReference>
<protein>
    <recommendedName>
        <fullName evidence="8">Ribonuclease VapC</fullName>
        <shortName evidence="8">RNase VapC</shortName>
        <ecNumber evidence="8">3.1.-.-</ecNumber>
    </recommendedName>
    <alternativeName>
        <fullName evidence="8">Toxin VapC</fullName>
    </alternativeName>
</protein>
<evidence type="ECO:0000256" key="5">
    <source>
        <dbReference type="ARBA" id="ARBA00022801"/>
    </source>
</evidence>
<dbReference type="PANTHER" id="PTHR33653:SF1">
    <property type="entry name" value="RIBONUCLEASE VAPC2"/>
    <property type="match status" value="1"/>
</dbReference>
<dbReference type="GO" id="GO:0016787">
    <property type="term" value="F:hydrolase activity"/>
    <property type="evidence" value="ECO:0007669"/>
    <property type="project" value="UniProtKB-KW"/>
</dbReference>
<dbReference type="GO" id="GO:0004540">
    <property type="term" value="F:RNA nuclease activity"/>
    <property type="evidence" value="ECO:0007669"/>
    <property type="project" value="InterPro"/>
</dbReference>
<keyword evidence="8" id="KW-0800">Toxin</keyword>
<dbReference type="InterPro" id="IPR002716">
    <property type="entry name" value="PIN_dom"/>
</dbReference>
<dbReference type="KEGG" id="malv:MALV_17440"/>
<dbReference type="EC" id="3.1.-.-" evidence="8"/>
<dbReference type="HAMAP" id="MF_00265">
    <property type="entry name" value="VapC_Nob1"/>
    <property type="match status" value="1"/>
</dbReference>
<keyword evidence="5 8" id="KW-0378">Hydrolase</keyword>
<evidence type="ECO:0000256" key="1">
    <source>
        <dbReference type="ARBA" id="ARBA00001946"/>
    </source>
</evidence>
<keyword evidence="6 8" id="KW-0460">Magnesium</keyword>
<keyword evidence="3 8" id="KW-0540">Nuclease</keyword>
<dbReference type="Proteomes" id="UP000466906">
    <property type="component" value="Chromosome"/>
</dbReference>
<comment type="cofactor">
    <cofactor evidence="1 8">
        <name>Mg(2+)</name>
        <dbReference type="ChEBI" id="CHEBI:18420"/>
    </cofactor>
</comment>
<dbReference type="InterPro" id="IPR029060">
    <property type="entry name" value="PIN-like_dom_sf"/>
</dbReference>
<organism evidence="10 11">
    <name type="scientific">Mycolicibacterium alvei</name>
    <dbReference type="NCBI Taxonomy" id="67081"/>
    <lineage>
        <taxon>Bacteria</taxon>
        <taxon>Bacillati</taxon>
        <taxon>Actinomycetota</taxon>
        <taxon>Actinomycetes</taxon>
        <taxon>Mycobacteriales</taxon>
        <taxon>Mycobacteriaceae</taxon>
        <taxon>Mycolicibacterium</taxon>
    </lineage>
</organism>
<dbReference type="PANTHER" id="PTHR33653">
    <property type="entry name" value="RIBONUCLEASE VAPC2"/>
    <property type="match status" value="1"/>
</dbReference>
<evidence type="ECO:0000313" key="10">
    <source>
        <dbReference type="EMBL" id="BBX26619.1"/>
    </source>
</evidence>
<evidence type="ECO:0000256" key="6">
    <source>
        <dbReference type="ARBA" id="ARBA00022842"/>
    </source>
</evidence>
<feature type="domain" description="PIN" evidence="9">
    <location>
        <begin position="8"/>
        <end position="123"/>
    </location>
</feature>
<dbReference type="EMBL" id="AP022565">
    <property type="protein sequence ID" value="BBX26619.1"/>
    <property type="molecule type" value="Genomic_DNA"/>
</dbReference>
<evidence type="ECO:0000256" key="2">
    <source>
        <dbReference type="ARBA" id="ARBA00022649"/>
    </source>
</evidence>